<dbReference type="InterPro" id="IPR028098">
    <property type="entry name" value="Glyco_trans_4-like_N"/>
</dbReference>
<keyword evidence="3" id="KW-0328">Glycosyltransferase</keyword>
<comment type="caution">
    <text evidence="3">The sequence shown here is derived from an EMBL/GenBank/DDBJ whole genome shotgun (WGS) entry which is preliminary data.</text>
</comment>
<dbReference type="CDD" id="cd03801">
    <property type="entry name" value="GT4_PimA-like"/>
    <property type="match status" value="1"/>
</dbReference>
<keyword evidence="4" id="KW-1185">Reference proteome</keyword>
<dbReference type="Pfam" id="PF13439">
    <property type="entry name" value="Glyco_transf_4"/>
    <property type="match status" value="1"/>
</dbReference>
<dbReference type="InterPro" id="IPR001296">
    <property type="entry name" value="Glyco_trans_1"/>
</dbReference>
<dbReference type="EC" id="2.4.-.-" evidence="3"/>
<evidence type="ECO:0000313" key="4">
    <source>
        <dbReference type="Proteomes" id="UP001225906"/>
    </source>
</evidence>
<keyword evidence="3" id="KW-0808">Transferase</keyword>
<protein>
    <submittedName>
        <fullName evidence="3">Glycosyltransferase family 4 protein</fullName>
        <ecNumber evidence="3">2.4.-.-</ecNumber>
    </submittedName>
</protein>
<reference evidence="4" key="1">
    <citation type="journal article" date="2019" name="Int. J. Syst. Evol. Microbiol.">
        <title>The Global Catalogue of Microorganisms (GCM) 10K type strain sequencing project: providing services to taxonomists for standard genome sequencing and annotation.</title>
        <authorList>
            <consortium name="The Broad Institute Genomics Platform"/>
            <consortium name="The Broad Institute Genome Sequencing Center for Infectious Disease"/>
            <person name="Wu L."/>
            <person name="Ma J."/>
        </authorList>
    </citation>
    <scope>NUCLEOTIDE SEQUENCE [LARGE SCALE GENOMIC DNA]</scope>
    <source>
        <strain evidence="4">VKM B-3159</strain>
    </source>
</reference>
<dbReference type="Pfam" id="PF00534">
    <property type="entry name" value="Glycos_transf_1"/>
    <property type="match status" value="1"/>
</dbReference>
<dbReference type="Proteomes" id="UP001225906">
    <property type="component" value="Unassembled WGS sequence"/>
</dbReference>
<dbReference type="GO" id="GO:0016757">
    <property type="term" value="F:glycosyltransferase activity"/>
    <property type="evidence" value="ECO:0007669"/>
    <property type="project" value="UniProtKB-KW"/>
</dbReference>
<proteinExistence type="predicted"/>
<evidence type="ECO:0000313" key="3">
    <source>
        <dbReference type="EMBL" id="MDP8567781.1"/>
    </source>
</evidence>
<dbReference type="Gene3D" id="3.40.50.2000">
    <property type="entry name" value="Glycogen Phosphorylase B"/>
    <property type="match status" value="2"/>
</dbReference>
<feature type="domain" description="Glycosyl transferase family 1" evidence="1">
    <location>
        <begin position="198"/>
        <end position="355"/>
    </location>
</feature>
<feature type="domain" description="Glycosyltransferase subfamily 4-like N-terminal" evidence="2">
    <location>
        <begin position="19"/>
        <end position="182"/>
    </location>
</feature>
<evidence type="ECO:0000259" key="1">
    <source>
        <dbReference type="Pfam" id="PF00534"/>
    </source>
</evidence>
<dbReference type="PANTHER" id="PTHR12526:SF627">
    <property type="entry name" value="D-RHAMNOSYLTRANSFERASE WBPZ"/>
    <property type="match status" value="1"/>
</dbReference>
<organism evidence="3 4">
    <name type="scientific">Methylophilus aquaticus</name>
    <dbReference type="NCBI Taxonomy" id="1971610"/>
    <lineage>
        <taxon>Bacteria</taxon>
        <taxon>Pseudomonadati</taxon>
        <taxon>Pseudomonadota</taxon>
        <taxon>Betaproteobacteria</taxon>
        <taxon>Nitrosomonadales</taxon>
        <taxon>Methylophilaceae</taxon>
        <taxon>Methylophilus</taxon>
    </lineage>
</organism>
<gene>
    <name evidence="3" type="ORF">Q9291_07955</name>
</gene>
<dbReference type="RefSeq" id="WP_306389492.1">
    <property type="nucleotide sequence ID" value="NZ_JAVCAP010000014.1"/>
</dbReference>
<accession>A0ABT9JT75</accession>
<dbReference type="SUPFAM" id="SSF53756">
    <property type="entry name" value="UDP-Glycosyltransferase/glycogen phosphorylase"/>
    <property type="match status" value="1"/>
</dbReference>
<sequence>MTKITKKVLIVNQSAELYGSDRSLLDLLTILPTSGYQPVVVLPEQGPLLEKIRALGIEVYVFEIFKLSRSIFKLSTLVKMPFTLYRVFKDLSRLNRLHQFDLSYTNTLAVLGLPLWARMHRIPHIWHVREIIETPRFVSSVYKKIVPLLSDHIVCNSKNTLEWLEPPDHVSSHVIWNGIEATRRIFRNPYQTLSAPLPVVLLAGRINHWKGQDLLLAASVQNFKSGNLYNLVFLGSAAEGQEALVSALRESIKQSGFEKYIQHVDFVSDATPYYQHADLVVVPSTKPEPFGRVAIEAMACAKPVLAASHGGLIEIVQHQRTGLLFTPNSITELANCLKVLVSDAQMRLAFGEAGQIRQAAYFSLQAYQSKLLAVFAAIKH</sequence>
<name>A0ABT9JT75_9PROT</name>
<dbReference type="EMBL" id="JAVCAP010000014">
    <property type="protein sequence ID" value="MDP8567781.1"/>
    <property type="molecule type" value="Genomic_DNA"/>
</dbReference>
<evidence type="ECO:0000259" key="2">
    <source>
        <dbReference type="Pfam" id="PF13439"/>
    </source>
</evidence>
<dbReference type="PANTHER" id="PTHR12526">
    <property type="entry name" value="GLYCOSYLTRANSFERASE"/>
    <property type="match status" value="1"/>
</dbReference>